<organism evidence="2 3">
    <name type="scientific">Hypsibius exemplaris</name>
    <name type="common">Freshwater tardigrade</name>
    <dbReference type="NCBI Taxonomy" id="2072580"/>
    <lineage>
        <taxon>Eukaryota</taxon>
        <taxon>Metazoa</taxon>
        <taxon>Ecdysozoa</taxon>
        <taxon>Tardigrada</taxon>
        <taxon>Eutardigrada</taxon>
        <taxon>Parachela</taxon>
        <taxon>Hypsibioidea</taxon>
        <taxon>Hypsibiidae</taxon>
        <taxon>Hypsibius</taxon>
    </lineage>
</organism>
<dbReference type="Proteomes" id="UP000192578">
    <property type="component" value="Unassembled WGS sequence"/>
</dbReference>
<evidence type="ECO:0000313" key="2">
    <source>
        <dbReference type="EMBL" id="OQV20877.1"/>
    </source>
</evidence>
<name>A0A1W0X076_HYPEX</name>
<dbReference type="EMBL" id="MTYJ01000027">
    <property type="protein sequence ID" value="OQV20877.1"/>
    <property type="molecule type" value="Genomic_DNA"/>
</dbReference>
<gene>
    <name evidence="2" type="ORF">BV898_05219</name>
</gene>
<proteinExistence type="predicted"/>
<feature type="region of interest" description="Disordered" evidence="1">
    <location>
        <begin position="37"/>
        <end position="140"/>
    </location>
</feature>
<evidence type="ECO:0000313" key="3">
    <source>
        <dbReference type="Proteomes" id="UP000192578"/>
    </source>
</evidence>
<comment type="caution">
    <text evidence="2">The sequence shown here is derived from an EMBL/GenBank/DDBJ whole genome shotgun (WGS) entry which is preliminary data.</text>
</comment>
<feature type="compositionally biased region" description="Basic and acidic residues" evidence="1">
    <location>
        <begin position="48"/>
        <end position="67"/>
    </location>
</feature>
<reference evidence="3" key="1">
    <citation type="submission" date="2017-01" db="EMBL/GenBank/DDBJ databases">
        <title>Comparative genomics of anhydrobiosis in the tardigrade Hypsibius dujardini.</title>
        <authorList>
            <person name="Yoshida Y."/>
            <person name="Koutsovoulos G."/>
            <person name="Laetsch D."/>
            <person name="Stevens L."/>
            <person name="Kumar S."/>
            <person name="Horikawa D."/>
            <person name="Ishino K."/>
            <person name="Komine S."/>
            <person name="Tomita M."/>
            <person name="Blaxter M."/>
            <person name="Arakawa K."/>
        </authorList>
    </citation>
    <scope>NUCLEOTIDE SEQUENCE [LARGE SCALE GENOMIC DNA]</scope>
    <source>
        <strain evidence="3">Z151</strain>
    </source>
</reference>
<keyword evidence="3" id="KW-1185">Reference proteome</keyword>
<protein>
    <submittedName>
        <fullName evidence="2">Uncharacterized protein</fullName>
    </submittedName>
</protein>
<accession>A0A1W0X076</accession>
<feature type="compositionally biased region" description="Basic and acidic residues" evidence="1">
    <location>
        <begin position="89"/>
        <end position="108"/>
    </location>
</feature>
<feature type="compositionally biased region" description="Polar residues" evidence="1">
    <location>
        <begin position="37"/>
        <end position="47"/>
    </location>
</feature>
<sequence length="140" mass="15574">MVSENVLCGEHIVLSEQMNCIHKNSMLQSRISELDQENVSLEQSIEQSETKSRDASEADTIRRRDSSKPQSPRGVVPRRSDLVVGKSDGGWKRSERDSTESRKPDADNSRQNQTGRGSPKLPINHSEANLSASAQEEAWA</sequence>
<evidence type="ECO:0000256" key="1">
    <source>
        <dbReference type="SAM" id="MobiDB-lite"/>
    </source>
</evidence>
<dbReference type="AlphaFoldDB" id="A0A1W0X076"/>